<dbReference type="RefSeq" id="WP_144341548.1">
    <property type="nucleotide sequence ID" value="NZ_CACSAS010000001.1"/>
</dbReference>
<organism evidence="6 7">
    <name type="scientific">Starkeya nomas</name>
    <dbReference type="NCBI Taxonomy" id="2666134"/>
    <lineage>
        <taxon>Bacteria</taxon>
        <taxon>Pseudomonadati</taxon>
        <taxon>Pseudomonadota</taxon>
        <taxon>Alphaproteobacteria</taxon>
        <taxon>Hyphomicrobiales</taxon>
        <taxon>Xanthobacteraceae</taxon>
        <taxon>Starkeya</taxon>
    </lineage>
</organism>
<dbReference type="InterPro" id="IPR001737">
    <property type="entry name" value="KsgA/Erm"/>
</dbReference>
<evidence type="ECO:0000256" key="4">
    <source>
        <dbReference type="ARBA" id="ARBA00022884"/>
    </source>
</evidence>
<evidence type="ECO:0000256" key="3">
    <source>
        <dbReference type="ARBA" id="ARBA00022691"/>
    </source>
</evidence>
<keyword evidence="7" id="KW-1185">Reference proteome</keyword>
<dbReference type="SMART" id="SM00650">
    <property type="entry name" value="rADc"/>
    <property type="match status" value="1"/>
</dbReference>
<proteinExistence type="predicted"/>
<dbReference type="Proteomes" id="UP000433050">
    <property type="component" value="Unassembled WGS sequence"/>
</dbReference>
<dbReference type="SUPFAM" id="SSF53335">
    <property type="entry name" value="S-adenosyl-L-methionine-dependent methyltransferases"/>
    <property type="match status" value="1"/>
</dbReference>
<keyword evidence="1" id="KW-0489">Methyltransferase</keyword>
<name>A0A5S9Q4M6_9HYPH</name>
<dbReference type="Gene3D" id="3.40.50.150">
    <property type="entry name" value="Vaccinia Virus protein VP39"/>
    <property type="match status" value="1"/>
</dbReference>
<evidence type="ECO:0000256" key="2">
    <source>
        <dbReference type="ARBA" id="ARBA00022679"/>
    </source>
</evidence>
<dbReference type="EMBL" id="CACSAS010000001">
    <property type="protein sequence ID" value="CAA0112131.1"/>
    <property type="molecule type" value="Genomic_DNA"/>
</dbReference>
<reference evidence="6 7" key="1">
    <citation type="submission" date="2019-12" db="EMBL/GenBank/DDBJ databases">
        <authorList>
            <person name="Reyes-Prieto M."/>
        </authorList>
    </citation>
    <scope>NUCLEOTIDE SEQUENCE [LARGE SCALE GENOMIC DNA]</scope>
    <source>
        <strain evidence="6">HF14-78462</strain>
    </source>
</reference>
<evidence type="ECO:0000259" key="5">
    <source>
        <dbReference type="SMART" id="SM00650"/>
    </source>
</evidence>
<keyword evidence="4" id="KW-0694">RNA-binding</keyword>
<dbReference type="AlphaFoldDB" id="A0A5S9Q4M6"/>
<accession>A0A5S9Q4M6</accession>
<dbReference type="GO" id="GO:0003723">
    <property type="term" value="F:RNA binding"/>
    <property type="evidence" value="ECO:0007669"/>
    <property type="project" value="UniProtKB-KW"/>
</dbReference>
<dbReference type="GO" id="GO:0000179">
    <property type="term" value="F:rRNA (adenine-N6,N6-)-dimethyltransferase activity"/>
    <property type="evidence" value="ECO:0007669"/>
    <property type="project" value="InterPro"/>
</dbReference>
<dbReference type="InterPro" id="IPR029063">
    <property type="entry name" value="SAM-dependent_MTases_sf"/>
</dbReference>
<evidence type="ECO:0000256" key="1">
    <source>
        <dbReference type="ARBA" id="ARBA00022603"/>
    </source>
</evidence>
<keyword evidence="2" id="KW-0808">Transferase</keyword>
<evidence type="ECO:0000313" key="6">
    <source>
        <dbReference type="EMBL" id="CAA0112131.1"/>
    </source>
</evidence>
<keyword evidence="3" id="KW-0949">S-adenosyl-L-methionine</keyword>
<dbReference type="Pfam" id="PF00398">
    <property type="entry name" value="RrnaAD"/>
    <property type="match status" value="1"/>
</dbReference>
<dbReference type="CDD" id="cd02440">
    <property type="entry name" value="AdoMet_MTases"/>
    <property type="match status" value="1"/>
</dbReference>
<feature type="domain" description="Ribosomal RNA adenine methylase transferase N-terminal" evidence="5">
    <location>
        <begin position="40"/>
        <end position="173"/>
    </location>
</feature>
<evidence type="ECO:0000313" key="7">
    <source>
        <dbReference type="Proteomes" id="UP000433050"/>
    </source>
</evidence>
<dbReference type="InterPro" id="IPR020598">
    <property type="entry name" value="rRNA_Ade_methylase_Trfase_N"/>
</dbReference>
<sequence length="211" mass="23126">MLHRSACSTSKKRPDEVRFLQSWLQNPLRTGAVSPSGRALARTMANYVDPREDGPVIELGPGTGPVTAALIKRGVAPERLTLIEYNPEFCSLLRMRFPGVTVIRGDAYDMTSTLDGGLDKPAVAVVSSLPLFTRPAPERFDLLEQAFGLMRPRAPFIQFTYAVVSPVPLTPARFEAHVSPRVWANLPPARVWVYRAHEAHAPARELSAAAG</sequence>
<protein>
    <recommendedName>
        <fullName evidence="5">Ribosomal RNA adenine methylase transferase N-terminal domain-containing protein</fullName>
    </recommendedName>
</protein>
<gene>
    <name evidence="6" type="ORF">STARVERO_04015</name>
</gene>